<keyword evidence="3" id="KW-1185">Reference proteome</keyword>
<organism evidence="2 3">
    <name type="scientific">Pedococcus cremeus</name>
    <dbReference type="NCBI Taxonomy" id="587636"/>
    <lineage>
        <taxon>Bacteria</taxon>
        <taxon>Bacillati</taxon>
        <taxon>Actinomycetota</taxon>
        <taxon>Actinomycetes</taxon>
        <taxon>Micrococcales</taxon>
        <taxon>Intrasporangiaceae</taxon>
        <taxon>Pedococcus</taxon>
    </lineage>
</organism>
<gene>
    <name evidence="2" type="ORF">SAMN05216199_2702</name>
</gene>
<sequence length="131" mass="13463">MSEDRTIPGGTGYGPPSPLEPAVSYLGAPLTRGFAAGLVVLNLVVLGWMSWRQERQLAELRAAANDTAFVDTDTTGGPGSADPELCWLLGVIADGQGKGSVVAGMSFGADSMTDCQTYAMRGARGQAPSGN</sequence>
<keyword evidence="1" id="KW-1133">Transmembrane helix</keyword>
<dbReference type="RefSeq" id="WP_218144309.1">
    <property type="nucleotide sequence ID" value="NZ_FOHB01000004.1"/>
</dbReference>
<dbReference type="Proteomes" id="UP000199019">
    <property type="component" value="Unassembled WGS sequence"/>
</dbReference>
<reference evidence="3" key="1">
    <citation type="submission" date="2016-10" db="EMBL/GenBank/DDBJ databases">
        <authorList>
            <person name="Varghese N."/>
            <person name="Submissions S."/>
        </authorList>
    </citation>
    <scope>NUCLEOTIDE SEQUENCE [LARGE SCALE GENOMIC DNA]</scope>
    <source>
        <strain evidence="3">CGMCC 1.6963</strain>
    </source>
</reference>
<evidence type="ECO:0000256" key="1">
    <source>
        <dbReference type="SAM" id="Phobius"/>
    </source>
</evidence>
<accession>A0A1H9W181</accession>
<feature type="transmembrane region" description="Helical" evidence="1">
    <location>
        <begin position="33"/>
        <end position="51"/>
    </location>
</feature>
<dbReference type="EMBL" id="FOHB01000004">
    <property type="protein sequence ID" value="SES27511.1"/>
    <property type="molecule type" value="Genomic_DNA"/>
</dbReference>
<protein>
    <submittedName>
        <fullName evidence="2">Uncharacterized protein</fullName>
    </submittedName>
</protein>
<proteinExistence type="predicted"/>
<evidence type="ECO:0000313" key="3">
    <source>
        <dbReference type="Proteomes" id="UP000199019"/>
    </source>
</evidence>
<dbReference type="AlphaFoldDB" id="A0A1H9W181"/>
<evidence type="ECO:0000313" key="2">
    <source>
        <dbReference type="EMBL" id="SES27511.1"/>
    </source>
</evidence>
<keyword evidence="1" id="KW-0472">Membrane</keyword>
<name>A0A1H9W181_9MICO</name>
<keyword evidence="1" id="KW-0812">Transmembrane</keyword>